<evidence type="ECO:0000256" key="3">
    <source>
        <dbReference type="ARBA" id="ARBA00008676"/>
    </source>
</evidence>
<dbReference type="InterPro" id="IPR015813">
    <property type="entry name" value="Pyrv/PenolPyrv_kinase-like_dom"/>
</dbReference>
<organism evidence="10 11">
    <name type="scientific">Hibiscus sabdariffa</name>
    <name type="common">roselle</name>
    <dbReference type="NCBI Taxonomy" id="183260"/>
    <lineage>
        <taxon>Eukaryota</taxon>
        <taxon>Viridiplantae</taxon>
        <taxon>Streptophyta</taxon>
        <taxon>Embryophyta</taxon>
        <taxon>Tracheophyta</taxon>
        <taxon>Spermatophyta</taxon>
        <taxon>Magnoliopsida</taxon>
        <taxon>eudicotyledons</taxon>
        <taxon>Gunneridae</taxon>
        <taxon>Pentapetalae</taxon>
        <taxon>rosids</taxon>
        <taxon>malvids</taxon>
        <taxon>Malvales</taxon>
        <taxon>Malvaceae</taxon>
        <taxon>Malvoideae</taxon>
        <taxon>Hibiscus</taxon>
    </lineage>
</organism>
<keyword evidence="8" id="KW-0206">Cytoskeleton</keyword>
<protein>
    <recommendedName>
        <fullName evidence="4">3-methyl-2-oxobutanoate hydroxymethyltransferase</fullName>
        <ecNumber evidence="4">2.1.2.11</ecNumber>
    </recommendedName>
</protein>
<gene>
    <name evidence="10" type="ORF">V6N11_003534</name>
</gene>
<keyword evidence="11" id="KW-1185">Reference proteome</keyword>
<evidence type="ECO:0000256" key="9">
    <source>
        <dbReference type="ARBA" id="ARBA00049172"/>
    </source>
</evidence>
<dbReference type="InterPro" id="IPR003700">
    <property type="entry name" value="Pantoate_hydroxy_MeTrfase"/>
</dbReference>
<evidence type="ECO:0000256" key="1">
    <source>
        <dbReference type="ARBA" id="ARBA00004245"/>
    </source>
</evidence>
<dbReference type="Proteomes" id="UP001396334">
    <property type="component" value="Unassembled WGS sequence"/>
</dbReference>
<dbReference type="Pfam" id="PF02548">
    <property type="entry name" value="Pantoate_transf"/>
    <property type="match status" value="1"/>
</dbReference>
<dbReference type="Gene3D" id="3.20.20.60">
    <property type="entry name" value="Phosphoenolpyruvate-binding domains"/>
    <property type="match status" value="1"/>
</dbReference>
<keyword evidence="6" id="KW-0440">LIM domain</keyword>
<dbReference type="InterPro" id="IPR040442">
    <property type="entry name" value="Pyrv_kinase-like_dom_sf"/>
</dbReference>
<dbReference type="EMBL" id="JBBPBN010000015">
    <property type="protein sequence ID" value="KAK9023313.1"/>
    <property type="molecule type" value="Genomic_DNA"/>
</dbReference>
<keyword evidence="6" id="KW-0479">Metal-binding</keyword>
<comment type="pathway">
    <text evidence="2">Cofactor biosynthesis; (R)-pantothenate biosynthesis; (R)-pantoate from 3-methyl-2-oxobutanoate: step 1/2.</text>
</comment>
<dbReference type="EC" id="2.1.2.11" evidence="4"/>
<evidence type="ECO:0000256" key="7">
    <source>
        <dbReference type="ARBA" id="ARBA00023203"/>
    </source>
</evidence>
<dbReference type="PANTHER" id="PTHR24206">
    <property type="entry name" value="OS06G0237300 PROTEIN"/>
    <property type="match status" value="1"/>
</dbReference>
<evidence type="ECO:0000256" key="6">
    <source>
        <dbReference type="ARBA" id="ARBA00023038"/>
    </source>
</evidence>
<accession>A0ABR2SDL1</accession>
<keyword evidence="5" id="KW-0808">Transferase</keyword>
<comment type="subcellular location">
    <subcellularLocation>
        <location evidence="1">Cytoplasm</location>
        <location evidence="1">Cytoskeleton</location>
    </subcellularLocation>
</comment>
<comment type="caution">
    <text evidence="10">The sequence shown here is derived from an EMBL/GenBank/DDBJ whole genome shotgun (WGS) entry which is preliminary data.</text>
</comment>
<keyword evidence="8" id="KW-0963">Cytoplasm</keyword>
<name>A0ABR2SDL1_9ROSI</name>
<comment type="similarity">
    <text evidence="3">Belongs to the PanB family.</text>
</comment>
<comment type="catalytic activity">
    <reaction evidence="9">
        <text>(6R)-5,10-methylene-5,6,7,8-tetrahydrofolate + 3-methyl-2-oxobutanoate + H2O = 2-dehydropantoate + (6S)-5,6,7,8-tetrahydrofolate</text>
        <dbReference type="Rhea" id="RHEA:11824"/>
        <dbReference type="ChEBI" id="CHEBI:11561"/>
        <dbReference type="ChEBI" id="CHEBI:11851"/>
        <dbReference type="ChEBI" id="CHEBI:15377"/>
        <dbReference type="ChEBI" id="CHEBI:15636"/>
        <dbReference type="ChEBI" id="CHEBI:57453"/>
        <dbReference type="EC" id="2.1.2.11"/>
    </reaction>
</comment>
<evidence type="ECO:0000313" key="11">
    <source>
        <dbReference type="Proteomes" id="UP001396334"/>
    </source>
</evidence>
<reference evidence="10 11" key="1">
    <citation type="journal article" date="2024" name="G3 (Bethesda)">
        <title>Genome assembly of Hibiscus sabdariffa L. provides insights into metabolisms of medicinal natural products.</title>
        <authorList>
            <person name="Kim T."/>
        </authorList>
    </citation>
    <scope>NUCLEOTIDE SEQUENCE [LARGE SCALE GENOMIC DNA]</scope>
    <source>
        <strain evidence="10">TK-2024</strain>
        <tissue evidence="10">Old leaves</tissue>
    </source>
</reference>
<evidence type="ECO:0000256" key="4">
    <source>
        <dbReference type="ARBA" id="ARBA00012618"/>
    </source>
</evidence>
<evidence type="ECO:0000256" key="8">
    <source>
        <dbReference type="ARBA" id="ARBA00023212"/>
    </source>
</evidence>
<keyword evidence="7" id="KW-0009">Actin-binding</keyword>
<keyword evidence="6" id="KW-0862">Zinc</keyword>
<dbReference type="SUPFAM" id="SSF51621">
    <property type="entry name" value="Phosphoenolpyruvate/pyruvate domain"/>
    <property type="match status" value="1"/>
</dbReference>
<evidence type="ECO:0000256" key="2">
    <source>
        <dbReference type="ARBA" id="ARBA00005033"/>
    </source>
</evidence>
<evidence type="ECO:0000256" key="5">
    <source>
        <dbReference type="ARBA" id="ARBA00022679"/>
    </source>
</evidence>
<evidence type="ECO:0000313" key="10">
    <source>
        <dbReference type="EMBL" id="KAK9023313.1"/>
    </source>
</evidence>
<dbReference type="SUPFAM" id="SSF57716">
    <property type="entry name" value="Glucocorticoid receptor-like (DNA-binding domain)"/>
    <property type="match status" value="1"/>
</dbReference>
<sequence length="122" mass="13849">MSNYSSMDGVLYCKTHFEQLFKESGNYNKNFQSEVIVYDDLVGMLQHPHHAKVTLKFCKQYARVGDVSNKALLEYKEEVTNGSFPGPPYKMNPKDAEAFTKELQKLGFDGAAAEPEKTNMEL</sequence>
<proteinExistence type="inferred from homology"/>